<dbReference type="Gene3D" id="2.60.120.430">
    <property type="entry name" value="Galactose-binding lectin"/>
    <property type="match status" value="1"/>
</dbReference>
<dbReference type="GO" id="GO:0004553">
    <property type="term" value="F:hydrolase activity, hydrolyzing O-glycosyl compounds"/>
    <property type="evidence" value="ECO:0007669"/>
    <property type="project" value="InterPro"/>
</dbReference>
<feature type="compositionally biased region" description="Basic and acidic residues" evidence="1">
    <location>
        <begin position="1247"/>
        <end position="1256"/>
    </location>
</feature>
<feature type="compositionally biased region" description="Polar residues" evidence="1">
    <location>
        <begin position="1278"/>
        <end position="1297"/>
    </location>
</feature>
<keyword evidence="4" id="KW-1185">Reference proteome</keyword>
<dbReference type="SUPFAM" id="SSF49785">
    <property type="entry name" value="Galactose-binding domain-like"/>
    <property type="match status" value="1"/>
</dbReference>
<feature type="compositionally biased region" description="Polar residues" evidence="1">
    <location>
        <begin position="1257"/>
        <end position="1269"/>
    </location>
</feature>
<reference evidence="3" key="1">
    <citation type="submission" date="2020-08" db="EMBL/GenBank/DDBJ databases">
        <title>Genome public.</title>
        <authorList>
            <person name="Liu C."/>
            <person name="Sun Q."/>
        </authorList>
    </citation>
    <scope>NUCLEOTIDE SEQUENCE</scope>
    <source>
        <strain evidence="3">BX1005</strain>
    </source>
</reference>
<dbReference type="Pfam" id="PF02368">
    <property type="entry name" value="Big_2"/>
    <property type="match status" value="2"/>
</dbReference>
<feature type="domain" description="BIG2" evidence="2">
    <location>
        <begin position="1296"/>
        <end position="1372"/>
    </location>
</feature>
<gene>
    <name evidence="3" type="ORF">H8S17_10480</name>
</gene>
<dbReference type="Gene3D" id="3.20.20.80">
    <property type="entry name" value="Glycosidases"/>
    <property type="match status" value="1"/>
</dbReference>
<dbReference type="SMART" id="SM00635">
    <property type="entry name" value="BID_2"/>
    <property type="match status" value="2"/>
</dbReference>
<dbReference type="Gene3D" id="1.20.1270.90">
    <property type="entry name" value="AF1782-like"/>
    <property type="match status" value="1"/>
</dbReference>
<name>A0A923LRM6_9FIRM</name>
<dbReference type="PANTHER" id="PTHR42767:SF1">
    <property type="entry name" value="ENDO-BETA-1,6-GALACTANASE-LIKE DOMAIN-CONTAINING PROTEIN"/>
    <property type="match status" value="1"/>
</dbReference>
<sequence length="1454" mass="157344">MVKKERLKQILTGVLAGSMILTSAGPVQMVSAAEISQIAGEVSVNPNLHYQTLDGWGTSLCWWGNVIGSWGDKDFNGNGIPDREEIAELAFSPEYLNLNIVRYNVGGGDKENTSMKRVEGIVPGWTVDMTGRSDGTGTFDAESFYAKETEDMNDAGQLWMLEQANKYRKEAAEKNDTENDIINEVFSNSPPYYMTKSGSSTGGVNAVSNLKEDCYDDFATYMARAAKWVDNDLKKKYGVGVSFIEPMNEPDTNYWANGSTKQEGCTFDPGAEMSNMLVEMQKALVTEGLDENIKIQSTDETALSNAINSFNKLSTKAKNTMDTIGAHTYSGSDSERHTLRKLAASYDKGLWMSEVTKGKDKNGHDHDSIVNANVQGQSEGIMADLKYMQPTAWVAWLVADSEYECLQVNGNWGLIHTVFESDGPVVGYHTNLIDGNGNLKTEVPGEGYWAVTKQLYAMMQYSKYLKAGYTMIDIGDDNMCAALSPDGKELVIVAQNFGSDRTTTVDLGKFDKRGTAVCYRTSQKENCEEVSTQDVSGGILNVTLPEYSVSTYVIDVETDMDNYMKTVEADIATPSEADVTVSDLNKFTYTGTWKNQSTTEEGAEVSFKFEGNRAVIYGTKSSAGANVLVSVDDGEAKEVSLAAETTNTKAIICDTGNLTDGEHTVKIRIASGEAGKTLALSSANIVYGELTAESGTTVRKIIPFNEAMVVYFDEVMGASEYTVSYGTDKDHLDHSVKASGGKATIKGVANDTTYYLQVTDDLGGKSAVVSGMAGVQDENVLYFVNVGTQSLSTTASDEVFGAYNSILDQAYGEDDITGKNWGYIGTTNEAAYSDGDRWTSIRYSKNMKPLEYQFDVPAGTYNVTIAMLDPWKNGSRKTDILINGETKATGIIPTVKTKRVYQTTLAEDGTLSVTAQPSSGNTSQDAIISYIKITKQNDNEVSEAAPDTICTVRGIVPKLPKTVKATTAAGTTINAAVTWEDTDASAFDVEEGSSVTIAGVITGSDTKVEQEVKIMPTNMQYFIDCNWTDSTTYKAYNDAAGLLNDSADKAYTNGSWGYVESYGNYDGNTSDTAGWYAGDDQSIRYKLPFSEAGTYEVTFGFYDWWYYKERPVALKAYQNNSEIADWGTFTINQKKMQTTEELTVDKAGEVMISVERGNADAPVLSWLMITKKLDNTALKNLLAQAASIDRTAYTAEQLAAIDAAIDQAKAQLMRSSSTQSSIDQAAEILAKAVNKESQKPSDPSDNPTDKPSDKPSDNPSGGSSDNPAQDPSGDPSKNPATPSGSDTQNPSDTVTEETQITLNAKKITMGVKEKMTLKATVTGNGKGQAVTWKSSKKSVAAVSSAGKITAKKKGTTTITATVDGKSISVKVTVKAAPKRIKVKKNVSIKKGHTYQIKVTLPKKTASYQFTYKSSKKSVAAVSADGKITAKKKGKATITIKAFNGKKATMKVKVK</sequence>
<dbReference type="EMBL" id="JACOPH010000008">
    <property type="protein sequence ID" value="MBC5714631.1"/>
    <property type="molecule type" value="Genomic_DNA"/>
</dbReference>
<evidence type="ECO:0000259" key="2">
    <source>
        <dbReference type="SMART" id="SM00635"/>
    </source>
</evidence>
<dbReference type="SUPFAM" id="SSF51445">
    <property type="entry name" value="(Trans)glycosidases"/>
    <property type="match status" value="1"/>
</dbReference>
<accession>A0A923LRM6</accession>
<proteinExistence type="predicted"/>
<organism evidence="3 4">
    <name type="scientific">Roseburia zhanii</name>
    <dbReference type="NCBI Taxonomy" id="2763064"/>
    <lineage>
        <taxon>Bacteria</taxon>
        <taxon>Bacillati</taxon>
        <taxon>Bacillota</taxon>
        <taxon>Clostridia</taxon>
        <taxon>Lachnospirales</taxon>
        <taxon>Lachnospiraceae</taxon>
        <taxon>Roseburia</taxon>
    </lineage>
</organism>
<dbReference type="InterPro" id="IPR039514">
    <property type="entry name" value="6GAL-like"/>
</dbReference>
<dbReference type="InterPro" id="IPR008964">
    <property type="entry name" value="Invasin/intimin_cell_adhesion"/>
</dbReference>
<dbReference type="Proteomes" id="UP000606720">
    <property type="component" value="Unassembled WGS sequence"/>
</dbReference>
<protein>
    <submittedName>
        <fullName evidence="3">Ig-like domain-containing protein</fullName>
    </submittedName>
</protein>
<dbReference type="InterPro" id="IPR003343">
    <property type="entry name" value="Big_2"/>
</dbReference>
<dbReference type="InterPro" id="IPR039743">
    <property type="entry name" value="6GAL/EXGAL"/>
</dbReference>
<comment type="caution">
    <text evidence="3">The sequence shown here is derived from an EMBL/GenBank/DDBJ whole genome shotgun (WGS) entry which is preliminary data.</text>
</comment>
<dbReference type="InterPro" id="IPR017853">
    <property type="entry name" value="GH"/>
</dbReference>
<dbReference type="InterPro" id="IPR013780">
    <property type="entry name" value="Glyco_hydro_b"/>
</dbReference>
<dbReference type="InterPro" id="IPR008979">
    <property type="entry name" value="Galactose-bd-like_sf"/>
</dbReference>
<evidence type="ECO:0000313" key="3">
    <source>
        <dbReference type="EMBL" id="MBC5714631.1"/>
    </source>
</evidence>
<dbReference type="PANTHER" id="PTHR42767">
    <property type="entry name" value="ENDO-BETA-1,6-GALACTANASE"/>
    <property type="match status" value="1"/>
</dbReference>
<dbReference type="SUPFAM" id="SSF49373">
    <property type="entry name" value="Invasin/intimin cell-adhesion fragments"/>
    <property type="match status" value="2"/>
</dbReference>
<dbReference type="Pfam" id="PF14587">
    <property type="entry name" value="Glyco_hydr_30_2"/>
    <property type="match status" value="1"/>
</dbReference>
<dbReference type="Gene3D" id="2.60.120.260">
    <property type="entry name" value="Galactose-binding domain-like"/>
    <property type="match status" value="1"/>
</dbReference>
<evidence type="ECO:0000256" key="1">
    <source>
        <dbReference type="SAM" id="MobiDB-lite"/>
    </source>
</evidence>
<feature type="region of interest" description="Disordered" evidence="1">
    <location>
        <begin position="1233"/>
        <end position="1297"/>
    </location>
</feature>
<evidence type="ECO:0000313" key="4">
    <source>
        <dbReference type="Proteomes" id="UP000606720"/>
    </source>
</evidence>
<feature type="domain" description="BIG2" evidence="2">
    <location>
        <begin position="1376"/>
        <end position="1451"/>
    </location>
</feature>
<dbReference type="Gene3D" id="2.60.40.1180">
    <property type="entry name" value="Golgi alpha-mannosidase II"/>
    <property type="match status" value="1"/>
</dbReference>
<dbReference type="RefSeq" id="WP_186867272.1">
    <property type="nucleotide sequence ID" value="NZ_JACOPH010000008.1"/>
</dbReference>
<dbReference type="Gene3D" id="2.60.40.1080">
    <property type="match status" value="2"/>
</dbReference>